<accession>D8LW17</accession>
<dbReference type="AlphaFoldDB" id="D8LW17"/>
<proteinExistence type="predicted"/>
<keyword evidence="4" id="KW-1185">Reference proteome</keyword>
<dbReference type="InParanoid" id="D8LW17"/>
<dbReference type="OrthoDB" id="235200at2759"/>
<keyword evidence="2" id="KW-0472">Membrane</keyword>
<name>D8LW17_BLAHO</name>
<dbReference type="GeneID" id="24917709"/>
<dbReference type="Proteomes" id="UP000008312">
    <property type="component" value="Unassembled WGS sequence"/>
</dbReference>
<evidence type="ECO:0000256" key="1">
    <source>
        <dbReference type="SAM" id="MobiDB-lite"/>
    </source>
</evidence>
<keyword evidence="2" id="KW-1133">Transmembrane helix</keyword>
<evidence type="ECO:0000313" key="4">
    <source>
        <dbReference type="Proteomes" id="UP000008312"/>
    </source>
</evidence>
<sequence length="315" mass="33095">MSVPPVNQNSQPITVANNLNIPSSDVPSDAPKPITEVATSYPTEQELKQRGQTIPVTVVPPETASQYYQPNMPSVTPISPSSVSYVSSTAQPSPNGAVFPPINQPVMTEPPLTGPSAQCSATPSIYSSTPSVQPAGVSYAAPPPPGYDPNYPAGYPPNYVAPAPAPAPAPGYNPNYGAGYPPTYVPPNYPVYQNPPPPGAAQHVQCPTCGKLLAPPPGAEYFKCVCGQVLRSPYFNPAQAGPRKVRLDGCDDDASRALLERNRYEYVNGAYSACPPYSNRSYSPRKNKSDMLTTGVTVGVGVAAIAALGMMLGHH</sequence>
<keyword evidence="2" id="KW-0812">Transmembrane</keyword>
<dbReference type="RefSeq" id="XP_012894054.1">
    <property type="nucleotide sequence ID" value="XM_013038600.1"/>
</dbReference>
<evidence type="ECO:0000256" key="2">
    <source>
        <dbReference type="SAM" id="Phobius"/>
    </source>
</evidence>
<evidence type="ECO:0000313" key="3">
    <source>
        <dbReference type="EMBL" id="CBK20006.2"/>
    </source>
</evidence>
<feature type="transmembrane region" description="Helical" evidence="2">
    <location>
        <begin position="291"/>
        <end position="312"/>
    </location>
</feature>
<organism evidence="3">
    <name type="scientific">Blastocystis hominis</name>
    <dbReference type="NCBI Taxonomy" id="12968"/>
    <lineage>
        <taxon>Eukaryota</taxon>
        <taxon>Sar</taxon>
        <taxon>Stramenopiles</taxon>
        <taxon>Bigyra</taxon>
        <taxon>Opalozoa</taxon>
        <taxon>Opalinata</taxon>
        <taxon>Blastocystidae</taxon>
        <taxon>Blastocystis</taxon>
    </lineage>
</organism>
<protein>
    <submittedName>
        <fullName evidence="3">Uncharacterized protein</fullName>
    </submittedName>
</protein>
<gene>
    <name evidence="3" type="ORF">GSBLH_T00000398001</name>
</gene>
<reference evidence="3" key="1">
    <citation type="submission" date="2010-02" db="EMBL/GenBank/DDBJ databases">
        <title>Sequencing and annotation of the Blastocystis hominis genome.</title>
        <authorList>
            <person name="Wincker P."/>
        </authorList>
    </citation>
    <scope>NUCLEOTIDE SEQUENCE</scope>
    <source>
        <strain evidence="3">Singapore isolate B</strain>
    </source>
</reference>
<dbReference type="EMBL" id="FN668638">
    <property type="protein sequence ID" value="CBK20006.2"/>
    <property type="molecule type" value="Genomic_DNA"/>
</dbReference>
<feature type="compositionally biased region" description="Polar residues" evidence="1">
    <location>
        <begin position="1"/>
        <end position="26"/>
    </location>
</feature>
<feature type="region of interest" description="Disordered" evidence="1">
    <location>
        <begin position="1"/>
        <end position="53"/>
    </location>
</feature>